<reference evidence="1 2" key="1">
    <citation type="journal article" date="2020" name="bioRxiv">
        <title>A chromosome-scale genome assembly for the Fusarium oxysporum strain Fo5176 to establish a model Arabidopsis-fungal pathosystem.</title>
        <authorList>
            <person name="Fokkens L."/>
            <person name="Guo L."/>
            <person name="Dora S."/>
            <person name="Wang B."/>
            <person name="Ye K."/>
            <person name="Sanchez-Rodriguez C."/>
            <person name="Croll D."/>
        </authorList>
    </citation>
    <scope>NUCLEOTIDE SEQUENCE [LARGE SCALE GENOMIC DNA]</scope>
    <source>
        <strain evidence="1 2">Fo5176</strain>
    </source>
</reference>
<dbReference type="Proteomes" id="UP000593570">
    <property type="component" value="Unassembled WGS sequence"/>
</dbReference>
<proteinExistence type="predicted"/>
<dbReference type="AlphaFoldDB" id="A0A8H6GZ87"/>
<sequence>MITNARFHESGVTLVILVIHIRLIFEEELNDSSVAPFAGFHQGSLAVNIGKIHLSTLFNKCLHWGQVTNRRSLRESRATVLSTGVDRTALEELHGGRFPAMSHCFYKRDINISVQYINVYPIFKYSFNDLDVS</sequence>
<organism evidence="1 2">
    <name type="scientific">Fusarium oxysporum f. sp. conglutinans</name>
    <dbReference type="NCBI Taxonomy" id="100902"/>
    <lineage>
        <taxon>Eukaryota</taxon>
        <taxon>Fungi</taxon>
        <taxon>Dikarya</taxon>
        <taxon>Ascomycota</taxon>
        <taxon>Pezizomycotina</taxon>
        <taxon>Sordariomycetes</taxon>
        <taxon>Hypocreomycetidae</taxon>
        <taxon>Hypocreales</taxon>
        <taxon>Nectriaceae</taxon>
        <taxon>Fusarium</taxon>
        <taxon>Fusarium oxysporum species complex</taxon>
    </lineage>
</organism>
<gene>
    <name evidence="1" type="ORF">HZS61_009229</name>
</gene>
<protein>
    <submittedName>
        <fullName evidence="1">Uncharacterized protein</fullName>
    </submittedName>
</protein>
<comment type="caution">
    <text evidence="1">The sequence shown here is derived from an EMBL/GenBank/DDBJ whole genome shotgun (WGS) entry which is preliminary data.</text>
</comment>
<name>A0A8H6GZ87_FUSOX</name>
<evidence type="ECO:0000313" key="1">
    <source>
        <dbReference type="EMBL" id="KAF6526185.1"/>
    </source>
</evidence>
<accession>A0A8H6GZ87</accession>
<evidence type="ECO:0000313" key="2">
    <source>
        <dbReference type="Proteomes" id="UP000593570"/>
    </source>
</evidence>
<dbReference type="EMBL" id="JACDXP010000003">
    <property type="protein sequence ID" value="KAF6526185.1"/>
    <property type="molecule type" value="Genomic_DNA"/>
</dbReference>